<dbReference type="OrthoDB" id="9996014at2"/>
<evidence type="ECO:0000313" key="2">
    <source>
        <dbReference type="Proteomes" id="UP000262939"/>
    </source>
</evidence>
<gene>
    <name evidence="1" type="ORF">D0466_00765</name>
</gene>
<organism evidence="1 2">
    <name type="scientific">Peribacillus glennii</name>
    <dbReference type="NCBI Taxonomy" id="2303991"/>
    <lineage>
        <taxon>Bacteria</taxon>
        <taxon>Bacillati</taxon>
        <taxon>Bacillota</taxon>
        <taxon>Bacilli</taxon>
        <taxon>Bacillales</taxon>
        <taxon>Bacillaceae</taxon>
        <taxon>Peribacillus</taxon>
    </lineage>
</organism>
<name>A0A372LKP8_9BACI</name>
<comment type="caution">
    <text evidence="1">The sequence shown here is derived from an EMBL/GenBank/DDBJ whole genome shotgun (WGS) entry which is preliminary data.</text>
</comment>
<keyword evidence="2" id="KW-1185">Reference proteome</keyword>
<accession>A0A372LKP8</accession>
<reference evidence="1 2" key="1">
    <citation type="submission" date="2018-08" db="EMBL/GenBank/DDBJ databases">
        <title>Bacillus chawlae sp. nov., Bacillus glennii sp. nov., and Bacillus saganii sp. nov. Isolated from the Vehicle Assembly Building at Kennedy Space Center where the Viking Spacecraft were Assembled.</title>
        <authorList>
            <person name="Seuylemezian A."/>
            <person name="Vaishampayan P."/>
        </authorList>
    </citation>
    <scope>NUCLEOTIDE SEQUENCE [LARGE SCALE GENOMIC DNA]</scope>
    <source>
        <strain evidence="1 2">V44-8</strain>
    </source>
</reference>
<dbReference type="RefSeq" id="WP_117320650.1">
    <property type="nucleotide sequence ID" value="NZ_QVTD01000001.1"/>
</dbReference>
<sequence>MFKKISLKNKLILSFALMLLVPSILIGISSYQTARNYVETQMISNATENVEILNELLDVTIKPKMEQAVFLSGAFNQSLFIDRSYKEAHKQLKNFQASTEGLLSVYEKEQ</sequence>
<evidence type="ECO:0000313" key="1">
    <source>
        <dbReference type="EMBL" id="RFU66679.1"/>
    </source>
</evidence>
<dbReference type="Proteomes" id="UP000262939">
    <property type="component" value="Unassembled WGS sequence"/>
</dbReference>
<dbReference type="EMBL" id="QVTD01000001">
    <property type="protein sequence ID" value="RFU66679.1"/>
    <property type="molecule type" value="Genomic_DNA"/>
</dbReference>
<protein>
    <submittedName>
        <fullName evidence="1">Uncharacterized protein</fullName>
    </submittedName>
</protein>
<proteinExistence type="predicted"/>
<dbReference type="AlphaFoldDB" id="A0A372LKP8"/>